<evidence type="ECO:0000256" key="4">
    <source>
        <dbReference type="ARBA" id="ARBA00007637"/>
    </source>
</evidence>
<keyword evidence="7 10" id="KW-0520">NAD</keyword>
<dbReference type="InterPro" id="IPR005886">
    <property type="entry name" value="UDP_G4E"/>
</dbReference>
<evidence type="ECO:0000256" key="10">
    <source>
        <dbReference type="RuleBase" id="RU366046"/>
    </source>
</evidence>
<feature type="domain" description="NAD-dependent epimerase/dehydratase" evidence="11">
    <location>
        <begin position="12"/>
        <end position="268"/>
    </location>
</feature>
<comment type="catalytic activity">
    <reaction evidence="1 10">
        <text>UDP-alpha-D-glucose = UDP-alpha-D-galactose</text>
        <dbReference type="Rhea" id="RHEA:22168"/>
        <dbReference type="ChEBI" id="CHEBI:58885"/>
        <dbReference type="ChEBI" id="CHEBI:66914"/>
        <dbReference type="EC" id="5.1.3.2"/>
    </reaction>
</comment>
<evidence type="ECO:0000256" key="9">
    <source>
        <dbReference type="ARBA" id="ARBA00023235"/>
    </source>
</evidence>
<comment type="subunit">
    <text evidence="10">Homodimer.</text>
</comment>
<evidence type="ECO:0000256" key="1">
    <source>
        <dbReference type="ARBA" id="ARBA00000083"/>
    </source>
</evidence>
<dbReference type="Gene3D" id="3.40.50.720">
    <property type="entry name" value="NAD(P)-binding Rossmann-like Domain"/>
    <property type="match status" value="1"/>
</dbReference>
<dbReference type="SUPFAM" id="SSF51735">
    <property type="entry name" value="NAD(P)-binding Rossmann-fold domains"/>
    <property type="match status" value="1"/>
</dbReference>
<dbReference type="RefSeq" id="WP_093107042.1">
    <property type="nucleotide sequence ID" value="NZ_FNOS01000004.1"/>
</dbReference>
<comment type="cofactor">
    <cofactor evidence="2 10">
        <name>NAD(+)</name>
        <dbReference type="ChEBI" id="CHEBI:57540"/>
    </cofactor>
</comment>
<dbReference type="EC" id="5.1.3.2" evidence="5 10"/>
<dbReference type="CDD" id="cd05247">
    <property type="entry name" value="UDP_G4E_1_SDR_e"/>
    <property type="match status" value="1"/>
</dbReference>
<proteinExistence type="inferred from homology"/>
<evidence type="ECO:0000313" key="13">
    <source>
        <dbReference type="Proteomes" id="UP000198647"/>
    </source>
</evidence>
<dbReference type="PRINTS" id="PR01713">
    <property type="entry name" value="NUCEPIMERASE"/>
</dbReference>
<comment type="similarity">
    <text evidence="4 10">Belongs to the NAD(P)-dependent epimerase/dehydratase family.</text>
</comment>
<dbReference type="PANTHER" id="PTHR43725:SF47">
    <property type="entry name" value="UDP-GLUCOSE 4-EPIMERASE"/>
    <property type="match status" value="1"/>
</dbReference>
<organism evidence="12 13">
    <name type="scientific">Salimicrobium album</name>
    <dbReference type="NCBI Taxonomy" id="50717"/>
    <lineage>
        <taxon>Bacteria</taxon>
        <taxon>Bacillati</taxon>
        <taxon>Bacillota</taxon>
        <taxon>Bacilli</taxon>
        <taxon>Bacillales</taxon>
        <taxon>Bacillaceae</taxon>
        <taxon>Salimicrobium</taxon>
    </lineage>
</organism>
<comment type="pathway">
    <text evidence="3 10">Carbohydrate metabolism; galactose metabolism.</text>
</comment>
<comment type="caution">
    <text evidence="12">The sequence shown here is derived from an EMBL/GenBank/DDBJ whole genome shotgun (WGS) entry which is preliminary data.</text>
</comment>
<dbReference type="Pfam" id="PF01370">
    <property type="entry name" value="Epimerase"/>
    <property type="match status" value="1"/>
</dbReference>
<protein>
    <recommendedName>
        <fullName evidence="6 10">UDP-glucose 4-epimerase</fullName>
        <ecNumber evidence="5 10">5.1.3.2</ecNumber>
    </recommendedName>
</protein>
<reference evidence="12 13" key="1">
    <citation type="submission" date="2016-10" db="EMBL/GenBank/DDBJ databases">
        <authorList>
            <person name="Varghese N."/>
            <person name="Submissions S."/>
        </authorList>
    </citation>
    <scope>NUCLEOTIDE SEQUENCE [LARGE SCALE GENOMIC DNA]</scope>
    <source>
        <strain evidence="12 13">DSM 20748</strain>
    </source>
</reference>
<evidence type="ECO:0000313" key="12">
    <source>
        <dbReference type="EMBL" id="SDX93208.1"/>
    </source>
</evidence>
<evidence type="ECO:0000256" key="7">
    <source>
        <dbReference type="ARBA" id="ARBA00023027"/>
    </source>
</evidence>
<keyword evidence="9 10" id="KW-0413">Isomerase</keyword>
<evidence type="ECO:0000256" key="6">
    <source>
        <dbReference type="ARBA" id="ARBA00018569"/>
    </source>
</evidence>
<dbReference type="NCBIfam" id="NF007956">
    <property type="entry name" value="PRK10675.1"/>
    <property type="match status" value="1"/>
</dbReference>
<keyword evidence="13" id="KW-1185">Reference proteome</keyword>
<keyword evidence="8" id="KW-0299">Galactose metabolism</keyword>
<evidence type="ECO:0000256" key="5">
    <source>
        <dbReference type="ARBA" id="ARBA00013189"/>
    </source>
</evidence>
<dbReference type="PANTHER" id="PTHR43725">
    <property type="entry name" value="UDP-GLUCOSE 4-EPIMERASE"/>
    <property type="match status" value="1"/>
</dbReference>
<evidence type="ECO:0000256" key="3">
    <source>
        <dbReference type="ARBA" id="ARBA00004947"/>
    </source>
</evidence>
<sequence length="362" mass="39977">MKKNARNSKGTVLVTGGAGYLGSHTSVALLEAGYNVVVADNLINGYEENVKKVEEITGASVTFYRADVTDEQALQKIFAEHSFDAVMHFAGLKSVKESFARALDYYHTNVSGTVTLAKVCNAFGVQKFIFSSSATVYGENQVPFTEHMPLKPTINPYGETKSMCERVLQDFSLMNPEFSIAILRYFNPVGAHASGKIGENPRGIPDNIMPYITQVATGKLERLHIFGNDYETPDGTCIRDFVHVMDIAEGHVKTMEHLDGGAVVYNLGTGKGTSVKELIYTFQQVNNVRVPHEFAARREGDIEICYADTGKVNREIGWRAARTVADMCRDAWQYELALMKEKATLLEASRGGGTFIDMEKKV</sequence>
<dbReference type="Gene3D" id="3.90.25.10">
    <property type="entry name" value="UDP-galactose 4-epimerase, domain 1"/>
    <property type="match status" value="1"/>
</dbReference>
<name>A0A1H3FS69_9BACI</name>
<evidence type="ECO:0000256" key="2">
    <source>
        <dbReference type="ARBA" id="ARBA00001911"/>
    </source>
</evidence>
<evidence type="ECO:0000259" key="11">
    <source>
        <dbReference type="Pfam" id="PF01370"/>
    </source>
</evidence>
<dbReference type="InterPro" id="IPR001509">
    <property type="entry name" value="Epimerase_deHydtase"/>
</dbReference>
<dbReference type="Proteomes" id="UP000198647">
    <property type="component" value="Unassembled WGS sequence"/>
</dbReference>
<dbReference type="EMBL" id="FNOS01000004">
    <property type="protein sequence ID" value="SDX93208.1"/>
    <property type="molecule type" value="Genomic_DNA"/>
</dbReference>
<accession>A0A1H3FS69</accession>
<dbReference type="NCBIfam" id="TIGR01179">
    <property type="entry name" value="galE"/>
    <property type="match status" value="1"/>
</dbReference>
<gene>
    <name evidence="12" type="ORF">SAMN04488081_1639</name>
</gene>
<dbReference type="InterPro" id="IPR036291">
    <property type="entry name" value="NAD(P)-bd_dom_sf"/>
</dbReference>
<keyword evidence="10" id="KW-0119">Carbohydrate metabolism</keyword>
<evidence type="ECO:0000256" key="8">
    <source>
        <dbReference type="ARBA" id="ARBA00023144"/>
    </source>
</evidence>